<dbReference type="GO" id="GO:0003700">
    <property type="term" value="F:DNA-binding transcription factor activity"/>
    <property type="evidence" value="ECO:0007669"/>
    <property type="project" value="InterPro"/>
</dbReference>
<proteinExistence type="predicted"/>
<dbReference type="OrthoDB" id="8094158at2"/>
<evidence type="ECO:0000313" key="2">
    <source>
        <dbReference type="EMBL" id="OIN07922.1"/>
    </source>
</evidence>
<accession>A0A1J4QCJ4</accession>
<name>A0A1J4QCJ4_9GAMM</name>
<dbReference type="SUPFAM" id="SSF46785">
    <property type="entry name" value="Winged helix' DNA-binding domain"/>
    <property type="match status" value="1"/>
</dbReference>
<dbReference type="AlphaFoldDB" id="A0A1J4QCJ4"/>
<evidence type="ECO:0000259" key="1">
    <source>
        <dbReference type="Pfam" id="PF12802"/>
    </source>
</evidence>
<dbReference type="Pfam" id="PF12802">
    <property type="entry name" value="MarR_2"/>
    <property type="match status" value="1"/>
</dbReference>
<dbReference type="STRING" id="1414654.BFR47_16015"/>
<gene>
    <name evidence="2" type="ORF">BFR47_16015</name>
</gene>
<dbReference type="InterPro" id="IPR000835">
    <property type="entry name" value="HTH_MarR-typ"/>
</dbReference>
<organism evidence="2 3">
    <name type="scientific">Oceanisphaera psychrotolerans</name>
    <dbReference type="NCBI Taxonomy" id="1414654"/>
    <lineage>
        <taxon>Bacteria</taxon>
        <taxon>Pseudomonadati</taxon>
        <taxon>Pseudomonadota</taxon>
        <taxon>Gammaproteobacteria</taxon>
        <taxon>Aeromonadales</taxon>
        <taxon>Aeromonadaceae</taxon>
        <taxon>Oceanisphaera</taxon>
    </lineage>
</organism>
<feature type="domain" description="HTH marR-type" evidence="1">
    <location>
        <begin position="28"/>
        <end position="68"/>
    </location>
</feature>
<protein>
    <recommendedName>
        <fullName evidence="1">HTH marR-type domain-containing protein</fullName>
    </recommendedName>
</protein>
<dbReference type="Gene3D" id="1.10.10.10">
    <property type="entry name" value="Winged helix-like DNA-binding domain superfamily/Winged helix DNA-binding domain"/>
    <property type="match status" value="1"/>
</dbReference>
<reference evidence="2 3" key="1">
    <citation type="submission" date="2016-07" db="EMBL/GenBank/DDBJ databases">
        <title>Draft Genome Sequence of Oceanisphaera psychrotolerans, isolated from coastal sediment samples.</title>
        <authorList>
            <person name="Zhuo S."/>
            <person name="Ruan Z."/>
        </authorList>
    </citation>
    <scope>NUCLEOTIDE SEQUENCE [LARGE SCALE GENOMIC DNA]</scope>
    <source>
        <strain evidence="2 3">LAM-WHM-ZC</strain>
    </source>
</reference>
<dbReference type="InterPro" id="IPR036388">
    <property type="entry name" value="WH-like_DNA-bd_sf"/>
</dbReference>
<sequence length="116" mass="12827">MITHADISERIALRRLAQSIGEIREASSDLTLQAAHMFLLIAVQPGITSKEIIRETGFSQSSCSRNLAMLSKIHRLGKPGLDLVTAEEDPAERRRKALRLTSKGKELAARLADIHK</sequence>
<evidence type="ECO:0000313" key="3">
    <source>
        <dbReference type="Proteomes" id="UP000243073"/>
    </source>
</evidence>
<dbReference type="RefSeq" id="WP_071473165.1">
    <property type="nucleotide sequence ID" value="NZ_MDKE01000031.1"/>
</dbReference>
<dbReference type="InterPro" id="IPR036390">
    <property type="entry name" value="WH_DNA-bd_sf"/>
</dbReference>
<keyword evidence="3" id="KW-1185">Reference proteome</keyword>
<dbReference type="EMBL" id="MDKE01000031">
    <property type="protein sequence ID" value="OIN07922.1"/>
    <property type="molecule type" value="Genomic_DNA"/>
</dbReference>
<comment type="caution">
    <text evidence="2">The sequence shown here is derived from an EMBL/GenBank/DDBJ whole genome shotgun (WGS) entry which is preliminary data.</text>
</comment>
<dbReference type="Proteomes" id="UP000243073">
    <property type="component" value="Unassembled WGS sequence"/>
</dbReference>